<organism evidence="1 2">
    <name type="scientific">Ceratitis capitata</name>
    <name type="common">Mediterranean fruit fly</name>
    <name type="synonym">Tephritis capitata</name>
    <dbReference type="NCBI Taxonomy" id="7213"/>
    <lineage>
        <taxon>Eukaryota</taxon>
        <taxon>Metazoa</taxon>
        <taxon>Ecdysozoa</taxon>
        <taxon>Arthropoda</taxon>
        <taxon>Hexapoda</taxon>
        <taxon>Insecta</taxon>
        <taxon>Pterygota</taxon>
        <taxon>Neoptera</taxon>
        <taxon>Endopterygota</taxon>
        <taxon>Diptera</taxon>
        <taxon>Brachycera</taxon>
        <taxon>Muscomorpha</taxon>
        <taxon>Tephritoidea</taxon>
        <taxon>Tephritidae</taxon>
        <taxon>Ceratitis</taxon>
        <taxon>Ceratitis</taxon>
    </lineage>
</organism>
<dbReference type="Proteomes" id="UP000606786">
    <property type="component" value="Unassembled WGS sequence"/>
</dbReference>
<name>A0A811UIT8_CERCA</name>
<proteinExistence type="predicted"/>
<evidence type="ECO:0000313" key="2">
    <source>
        <dbReference type="Proteomes" id="UP000606786"/>
    </source>
</evidence>
<evidence type="ECO:0000313" key="1">
    <source>
        <dbReference type="EMBL" id="CAD6998919.1"/>
    </source>
</evidence>
<comment type="caution">
    <text evidence="1">The sequence shown here is derived from an EMBL/GenBank/DDBJ whole genome shotgun (WGS) entry which is preliminary data.</text>
</comment>
<keyword evidence="2" id="KW-1185">Reference proteome</keyword>
<dbReference type="AlphaFoldDB" id="A0A811UIT8"/>
<protein>
    <submittedName>
        <fullName evidence="1">(Mediterranean fruit fly) hypothetical protein</fullName>
    </submittedName>
</protein>
<reference evidence="1" key="1">
    <citation type="submission" date="2020-11" db="EMBL/GenBank/DDBJ databases">
        <authorList>
            <person name="Whitehead M."/>
        </authorList>
    </citation>
    <scope>NUCLEOTIDE SEQUENCE</scope>
    <source>
        <strain evidence="1">EGII</strain>
    </source>
</reference>
<gene>
    <name evidence="1" type="ORF">CCAP1982_LOCUS7466</name>
</gene>
<sequence length="128" mass="14725">MSCLSFSLNVGPFRRKNKHIRRLACGNAQQVWLRVVATTLEGEQNSRSCSFSLSMQNSISYFGMLSERRKCAKNKRSNQISEIKKRRYSLLSGYTNVCAVATTQTQLLQAHVFQHFLPHFYSYALTHD</sequence>
<accession>A0A811UIT8</accession>
<dbReference type="EMBL" id="CAJHJT010000012">
    <property type="protein sequence ID" value="CAD6998919.1"/>
    <property type="molecule type" value="Genomic_DNA"/>
</dbReference>